<keyword evidence="6" id="KW-1133">Transmembrane helix</keyword>
<protein>
    <recommendedName>
        <fullName evidence="7">C2H2-type domain-containing protein</fullName>
    </recommendedName>
</protein>
<organism evidence="8 9">
    <name type="scientific">Acyrthosiphon pisum</name>
    <name type="common">Pea aphid</name>
    <dbReference type="NCBI Taxonomy" id="7029"/>
    <lineage>
        <taxon>Eukaryota</taxon>
        <taxon>Metazoa</taxon>
        <taxon>Ecdysozoa</taxon>
        <taxon>Arthropoda</taxon>
        <taxon>Hexapoda</taxon>
        <taxon>Insecta</taxon>
        <taxon>Pterygota</taxon>
        <taxon>Neoptera</taxon>
        <taxon>Paraneoptera</taxon>
        <taxon>Hemiptera</taxon>
        <taxon>Sternorrhyncha</taxon>
        <taxon>Aphidomorpha</taxon>
        <taxon>Aphidoidea</taxon>
        <taxon>Aphididae</taxon>
        <taxon>Macrosiphini</taxon>
        <taxon>Acyrthosiphon</taxon>
    </lineage>
</organism>
<evidence type="ECO:0000256" key="1">
    <source>
        <dbReference type="ARBA" id="ARBA00022723"/>
    </source>
</evidence>
<evidence type="ECO:0000256" key="6">
    <source>
        <dbReference type="SAM" id="Phobius"/>
    </source>
</evidence>
<dbReference type="RefSeq" id="XP_016657344.1">
    <property type="nucleotide sequence ID" value="XM_016801855.2"/>
</dbReference>
<dbReference type="PANTHER" id="PTHR24379:SF127">
    <property type="entry name" value="BLOODY FINGERS-RELATED"/>
    <property type="match status" value="1"/>
</dbReference>
<dbReference type="PROSITE" id="PS50157">
    <property type="entry name" value="ZINC_FINGER_C2H2_2"/>
    <property type="match status" value="6"/>
</dbReference>
<evidence type="ECO:0000256" key="2">
    <source>
        <dbReference type="ARBA" id="ARBA00022737"/>
    </source>
</evidence>
<evidence type="ECO:0000256" key="4">
    <source>
        <dbReference type="ARBA" id="ARBA00022833"/>
    </source>
</evidence>
<evidence type="ECO:0000313" key="8">
    <source>
        <dbReference type="EnsemblMetazoa" id="XP_016657344.1"/>
    </source>
</evidence>
<dbReference type="AlphaFoldDB" id="A0A8R2D1V8"/>
<keyword evidence="3 5" id="KW-0863">Zinc-finger</keyword>
<keyword evidence="6" id="KW-0812">Transmembrane</keyword>
<reference evidence="9" key="1">
    <citation type="submission" date="2010-06" db="EMBL/GenBank/DDBJ databases">
        <authorList>
            <person name="Jiang H."/>
            <person name="Abraham K."/>
            <person name="Ali S."/>
            <person name="Alsbrooks S.L."/>
            <person name="Anim B.N."/>
            <person name="Anosike U.S."/>
            <person name="Attaway T."/>
            <person name="Bandaranaike D.P."/>
            <person name="Battles P.K."/>
            <person name="Bell S.N."/>
            <person name="Bell A.V."/>
            <person name="Beltran B."/>
            <person name="Bickham C."/>
            <person name="Bustamante Y."/>
            <person name="Caleb T."/>
            <person name="Canada A."/>
            <person name="Cardenas V."/>
            <person name="Carter K."/>
            <person name="Chacko J."/>
            <person name="Chandrabose M.N."/>
            <person name="Chavez D."/>
            <person name="Chavez A."/>
            <person name="Chen L."/>
            <person name="Chu H.-S."/>
            <person name="Claassen K.J."/>
            <person name="Cockrell R."/>
            <person name="Collins M."/>
            <person name="Cooper J.A."/>
            <person name="Cree A."/>
            <person name="Curry S.M."/>
            <person name="Da Y."/>
            <person name="Dao M.D."/>
            <person name="Das B."/>
            <person name="Davila M.-L."/>
            <person name="Davy-Carroll L."/>
            <person name="Denson S."/>
            <person name="Dinh H."/>
            <person name="Ebong V.E."/>
            <person name="Edwards J.R."/>
            <person name="Egan A."/>
            <person name="El-Daye J."/>
            <person name="Escobedo L."/>
            <person name="Fernandez S."/>
            <person name="Fernando P.R."/>
            <person name="Flagg N."/>
            <person name="Forbes L.D."/>
            <person name="Fowler R.G."/>
            <person name="Fu Q."/>
            <person name="Gabisi R.A."/>
            <person name="Ganer J."/>
            <person name="Garbino Pronczuk A."/>
            <person name="Garcia R.M."/>
            <person name="Garner T."/>
            <person name="Garrett T.E."/>
            <person name="Gonzalez D.A."/>
            <person name="Hamid H."/>
            <person name="Hawkins E.S."/>
            <person name="Hirani K."/>
            <person name="Hogues M.E."/>
            <person name="Hollins B."/>
            <person name="Hsiao C.-H."/>
            <person name="Jabil R."/>
            <person name="James M.L."/>
            <person name="Jhangiani S.N."/>
            <person name="Johnson B."/>
            <person name="Johnson Q."/>
            <person name="Joshi V."/>
            <person name="Kalu J.B."/>
            <person name="Kam C."/>
            <person name="Kashfia A."/>
            <person name="Keebler J."/>
            <person name="Kisamo H."/>
            <person name="Kovar C.L."/>
            <person name="Lago L.A."/>
            <person name="Lai C.-Y."/>
            <person name="Laidlaw J."/>
            <person name="Lara F."/>
            <person name="Le T.-K."/>
            <person name="Lee S.L."/>
            <person name="Legall F.H."/>
            <person name="Lemon S.J."/>
            <person name="Lewis L.R."/>
            <person name="Li B."/>
            <person name="Liu Y."/>
            <person name="Liu Y.-S."/>
            <person name="Lopez J."/>
            <person name="Lozado R.J."/>
            <person name="Lu J."/>
            <person name="Madu R.C."/>
            <person name="Maheshwari M."/>
            <person name="Maheshwari R."/>
            <person name="Malloy K."/>
            <person name="Martinez E."/>
            <person name="Mathew T."/>
            <person name="Mercado I.C."/>
            <person name="Mercado C."/>
            <person name="Meyer B."/>
            <person name="Montgomery K."/>
            <person name="Morgan M.B."/>
            <person name="Munidasa M."/>
            <person name="Nazareth L.V."/>
            <person name="Nelson J."/>
            <person name="Ng B.M."/>
            <person name="Nguyen N.B."/>
            <person name="Nguyen P.Q."/>
            <person name="Nguyen T."/>
            <person name="Obregon M."/>
            <person name="Okwuonu G.O."/>
            <person name="Onwere C.G."/>
            <person name="Orozco G."/>
            <person name="Parra A."/>
            <person name="Patel S."/>
            <person name="Patil S."/>
            <person name="Perez A."/>
            <person name="Perez Y."/>
            <person name="Pham C."/>
            <person name="Primus E.L."/>
            <person name="Pu L.-L."/>
            <person name="Puazo M."/>
            <person name="Qin X."/>
            <person name="Quiroz J.B."/>
            <person name="Reese J."/>
            <person name="Richards S."/>
            <person name="Rives C.M."/>
            <person name="Robberts R."/>
            <person name="Ruiz S.J."/>
            <person name="Ruiz M.J."/>
            <person name="Santibanez J."/>
            <person name="Schneider B.W."/>
            <person name="Sisson I."/>
            <person name="Smith M."/>
            <person name="Sodergren E."/>
            <person name="Song X.-Z."/>
            <person name="Song B.B."/>
            <person name="Summersgill H."/>
            <person name="Thelus R."/>
            <person name="Thornton R.D."/>
            <person name="Trejos Z.Y."/>
            <person name="Usmani K."/>
            <person name="Vattathil S."/>
            <person name="Villasana D."/>
            <person name="Walker D.L."/>
            <person name="Wang S."/>
            <person name="Wang K."/>
            <person name="White C.S."/>
            <person name="Williams A.C."/>
            <person name="Williamson J."/>
            <person name="Wilson K."/>
            <person name="Woghiren I.O."/>
            <person name="Woodworth J.R."/>
            <person name="Worley K.C."/>
            <person name="Wright R.A."/>
            <person name="Wu W."/>
            <person name="Young L."/>
            <person name="Zhang L."/>
            <person name="Zhang J."/>
            <person name="Zhu Y."/>
            <person name="Muzny D.M."/>
            <person name="Weinstock G."/>
            <person name="Gibbs R.A."/>
        </authorList>
    </citation>
    <scope>NUCLEOTIDE SEQUENCE [LARGE SCALE GENOMIC DNA]</scope>
    <source>
        <strain evidence="9">LSR1</strain>
    </source>
</reference>
<dbReference type="GeneID" id="100165736"/>
<keyword evidence="4" id="KW-0862">Zinc</keyword>
<dbReference type="Pfam" id="PF00096">
    <property type="entry name" value="zf-C2H2"/>
    <property type="match status" value="3"/>
</dbReference>
<evidence type="ECO:0000313" key="9">
    <source>
        <dbReference type="Proteomes" id="UP000007819"/>
    </source>
</evidence>
<dbReference type="SMART" id="SM00355">
    <property type="entry name" value="ZnF_C2H2"/>
    <property type="match status" value="7"/>
</dbReference>
<feature type="transmembrane region" description="Helical" evidence="6">
    <location>
        <begin position="77"/>
        <end position="98"/>
    </location>
</feature>
<proteinExistence type="predicted"/>
<dbReference type="EnsemblMetazoa" id="XM_016801855.2">
    <property type="protein sequence ID" value="XP_016657344.1"/>
    <property type="gene ID" value="LOC100165736"/>
</dbReference>
<dbReference type="InterPro" id="IPR036236">
    <property type="entry name" value="Znf_C2H2_sf"/>
</dbReference>
<dbReference type="InterPro" id="IPR013087">
    <property type="entry name" value="Znf_C2H2_type"/>
</dbReference>
<dbReference type="OrthoDB" id="3561125at2759"/>
<dbReference type="GO" id="GO:0008270">
    <property type="term" value="F:zinc ion binding"/>
    <property type="evidence" value="ECO:0007669"/>
    <property type="project" value="UniProtKB-KW"/>
</dbReference>
<feature type="domain" description="C2H2-type" evidence="7">
    <location>
        <begin position="162"/>
        <end position="190"/>
    </location>
</feature>
<dbReference type="Gene3D" id="3.30.160.60">
    <property type="entry name" value="Classic Zinc Finger"/>
    <property type="match status" value="4"/>
</dbReference>
<evidence type="ECO:0000256" key="3">
    <source>
        <dbReference type="ARBA" id="ARBA00022771"/>
    </source>
</evidence>
<dbReference type="Proteomes" id="UP000007819">
    <property type="component" value="Chromosome A2"/>
</dbReference>
<feature type="domain" description="C2H2-type" evidence="7">
    <location>
        <begin position="278"/>
        <end position="305"/>
    </location>
</feature>
<keyword evidence="9" id="KW-1185">Reference proteome</keyword>
<dbReference type="SUPFAM" id="SSF57667">
    <property type="entry name" value="beta-beta-alpha zinc fingers"/>
    <property type="match status" value="3"/>
</dbReference>
<dbReference type="GO" id="GO:0005634">
    <property type="term" value="C:nucleus"/>
    <property type="evidence" value="ECO:0007669"/>
    <property type="project" value="TreeGrafter"/>
</dbReference>
<feature type="domain" description="C2H2-type" evidence="7">
    <location>
        <begin position="250"/>
        <end position="278"/>
    </location>
</feature>
<sequence>MAKYGDDSYDSQVLEDSVLQCKQTFENILCVQTTALLKKSTLEKIYVVLQEFMCKINDSETNIQEVIQSKNDLTKTYASIFIMIYHVICLSLLFFRNFKEAEFNKRKTNCKAFDNFKALCSENKSPSVKRQNVYKCADCKYQTPRKSDLKKHLKRHMGVCDYFCSYCERKFFDKYNLERHVNASHTKKQQYSCTLCTYTTFLYDSLKRHKKLKHCDHTGAKFVCSVCYHVSASRHDMNVHSYTHDKVKSYMCEECGSMFAIKSRLVTHQNTVHNEPVHPCQICDKSFKTLTLLKRHTVIHSRYKPYCCPFCNHSSNSQSNLTKHVRKIHSQSNFSYHKFINGK</sequence>
<dbReference type="GO" id="GO:0000977">
    <property type="term" value="F:RNA polymerase II transcription regulatory region sequence-specific DNA binding"/>
    <property type="evidence" value="ECO:0007669"/>
    <property type="project" value="TreeGrafter"/>
</dbReference>
<dbReference type="PROSITE" id="PS00028">
    <property type="entry name" value="ZINC_FINGER_C2H2_1"/>
    <property type="match status" value="3"/>
</dbReference>
<keyword evidence="1" id="KW-0479">Metal-binding</keyword>
<accession>A0A8R2D1V8</accession>
<keyword evidence="6" id="KW-0472">Membrane</keyword>
<keyword evidence="2" id="KW-0677">Repeat</keyword>
<name>A0A8R2D1V8_ACYPI</name>
<feature type="domain" description="C2H2-type" evidence="7">
    <location>
        <begin position="191"/>
        <end position="222"/>
    </location>
</feature>
<dbReference type="GO" id="GO:0000981">
    <property type="term" value="F:DNA-binding transcription factor activity, RNA polymerase II-specific"/>
    <property type="evidence" value="ECO:0007669"/>
    <property type="project" value="TreeGrafter"/>
</dbReference>
<dbReference type="PANTHER" id="PTHR24379">
    <property type="entry name" value="KRAB AND ZINC FINGER DOMAIN-CONTAINING"/>
    <property type="match status" value="1"/>
</dbReference>
<feature type="domain" description="C2H2-type" evidence="7">
    <location>
        <begin position="134"/>
        <end position="158"/>
    </location>
</feature>
<reference evidence="8" key="2">
    <citation type="submission" date="2022-06" db="UniProtKB">
        <authorList>
            <consortium name="EnsemblMetazoa"/>
        </authorList>
    </citation>
    <scope>IDENTIFICATION</scope>
</reference>
<feature type="domain" description="C2H2-type" evidence="7">
    <location>
        <begin position="306"/>
        <end position="334"/>
    </location>
</feature>
<evidence type="ECO:0000256" key="5">
    <source>
        <dbReference type="PROSITE-ProRule" id="PRU00042"/>
    </source>
</evidence>
<evidence type="ECO:0000259" key="7">
    <source>
        <dbReference type="PROSITE" id="PS50157"/>
    </source>
</evidence>